<dbReference type="CDD" id="cd07207">
    <property type="entry name" value="Pat_ExoU_VipD_like"/>
    <property type="match status" value="1"/>
</dbReference>
<dbReference type="InterPro" id="IPR016035">
    <property type="entry name" value="Acyl_Trfase/lysoPLipase"/>
</dbReference>
<accession>A0A3N5XXI9</accession>
<evidence type="ECO:0000259" key="3">
    <source>
        <dbReference type="PROSITE" id="PS51635"/>
    </source>
</evidence>
<comment type="caution">
    <text evidence="2">Lacks conserved residue(s) required for the propagation of feature annotation.</text>
</comment>
<dbReference type="Pfam" id="PF01734">
    <property type="entry name" value="Patatin"/>
    <property type="match status" value="1"/>
</dbReference>
<feature type="short sequence motif" description="DGA/G" evidence="2">
    <location>
        <begin position="161"/>
        <end position="163"/>
    </location>
</feature>
<feature type="active site" description="Nucleophile" evidence="2">
    <location>
        <position position="40"/>
    </location>
</feature>
<keyword evidence="2" id="KW-0378">Hydrolase</keyword>
<dbReference type="AlphaFoldDB" id="A0A3N5XXI9"/>
<dbReference type="InterPro" id="IPR052580">
    <property type="entry name" value="Lipid_Hydrolase"/>
</dbReference>
<protein>
    <submittedName>
        <fullName evidence="4">Phospholipase</fullName>
    </submittedName>
</protein>
<proteinExistence type="predicted"/>
<organism evidence="4 5">
    <name type="scientific">Alteromonas sediminis</name>
    <dbReference type="NCBI Taxonomy" id="2259342"/>
    <lineage>
        <taxon>Bacteria</taxon>
        <taxon>Pseudomonadati</taxon>
        <taxon>Pseudomonadota</taxon>
        <taxon>Gammaproteobacteria</taxon>
        <taxon>Alteromonadales</taxon>
        <taxon>Alteromonadaceae</taxon>
        <taxon>Alteromonas/Salinimonas group</taxon>
        <taxon>Alteromonas</taxon>
    </lineage>
</organism>
<feature type="short sequence motif" description="GXSXG" evidence="2">
    <location>
        <begin position="38"/>
        <end position="42"/>
    </location>
</feature>
<evidence type="ECO:0000256" key="1">
    <source>
        <dbReference type="ARBA" id="ARBA00023098"/>
    </source>
</evidence>
<dbReference type="GO" id="GO:0016787">
    <property type="term" value="F:hydrolase activity"/>
    <property type="evidence" value="ECO:0007669"/>
    <property type="project" value="UniProtKB-UniRule"/>
</dbReference>
<dbReference type="SUPFAM" id="SSF52151">
    <property type="entry name" value="FabD/lysophospholipase-like"/>
    <property type="match status" value="1"/>
</dbReference>
<sequence length="275" mass="30697">MVQRIVPIFSGGGTRLPAHIGILRALEEIDVEFDSMVGISGGSIVAALYACKMPLEKILALATSTDFKQFRDFSLIRLLLHGGLSSGKKFESWLDKLLEGKTFADLDFSLHVIATDLNGGGPVVFNKANSPEMKISQAVRYSMSIPLIFSSTVYKKHLLVDGAILSEDALFNDWQGDGTPNVCFRLRSQLSAPSFDHRKRFMLPQYITMLIRTFMTALSREYVHANFWHHTVVIDTGNMSAVDFAMTPEQKTMLYNAGYETVKQFLPAKLAQLKH</sequence>
<reference evidence="4 5" key="1">
    <citation type="submission" date="2018-11" db="EMBL/GenBank/DDBJ databases">
        <authorList>
            <person name="Ye M.-Q."/>
            <person name="Du Z.-J."/>
        </authorList>
    </citation>
    <scope>NUCLEOTIDE SEQUENCE [LARGE SCALE GENOMIC DNA]</scope>
    <source>
        <strain evidence="4 5">U0105</strain>
    </source>
</reference>
<dbReference type="InterPro" id="IPR002641">
    <property type="entry name" value="PNPLA_dom"/>
</dbReference>
<evidence type="ECO:0000313" key="4">
    <source>
        <dbReference type="EMBL" id="RPJ65707.1"/>
    </source>
</evidence>
<feature type="domain" description="PNPLA" evidence="3">
    <location>
        <begin position="7"/>
        <end position="175"/>
    </location>
</feature>
<dbReference type="Proteomes" id="UP000275281">
    <property type="component" value="Unassembled WGS sequence"/>
</dbReference>
<keyword evidence="1 2" id="KW-0443">Lipid metabolism</keyword>
<dbReference type="OrthoDB" id="5290098at2"/>
<dbReference type="EMBL" id="RPOK01000004">
    <property type="protein sequence ID" value="RPJ65707.1"/>
    <property type="molecule type" value="Genomic_DNA"/>
</dbReference>
<dbReference type="Gene3D" id="3.40.1090.10">
    <property type="entry name" value="Cytosolic phospholipase A2 catalytic domain"/>
    <property type="match status" value="2"/>
</dbReference>
<dbReference type="PANTHER" id="PTHR46394">
    <property type="entry name" value="ANNEXIN"/>
    <property type="match status" value="1"/>
</dbReference>
<feature type="active site" description="Proton acceptor" evidence="2">
    <location>
        <position position="161"/>
    </location>
</feature>
<dbReference type="RefSeq" id="WP_124028338.1">
    <property type="nucleotide sequence ID" value="NZ_JBHRSN010000007.1"/>
</dbReference>
<evidence type="ECO:0000313" key="5">
    <source>
        <dbReference type="Proteomes" id="UP000275281"/>
    </source>
</evidence>
<dbReference type="PANTHER" id="PTHR46394:SF1">
    <property type="entry name" value="PNPLA DOMAIN-CONTAINING PROTEIN"/>
    <property type="match status" value="1"/>
</dbReference>
<dbReference type="PROSITE" id="PS51635">
    <property type="entry name" value="PNPLA"/>
    <property type="match status" value="1"/>
</dbReference>
<keyword evidence="2" id="KW-0442">Lipid degradation</keyword>
<keyword evidence="5" id="KW-1185">Reference proteome</keyword>
<gene>
    <name evidence="4" type="ORF">DRW07_12880</name>
</gene>
<evidence type="ECO:0000256" key="2">
    <source>
        <dbReference type="PROSITE-ProRule" id="PRU01161"/>
    </source>
</evidence>
<name>A0A3N5XXI9_9ALTE</name>
<dbReference type="GO" id="GO:0016042">
    <property type="term" value="P:lipid catabolic process"/>
    <property type="evidence" value="ECO:0007669"/>
    <property type="project" value="UniProtKB-UniRule"/>
</dbReference>
<comment type="caution">
    <text evidence="4">The sequence shown here is derived from an EMBL/GenBank/DDBJ whole genome shotgun (WGS) entry which is preliminary data.</text>
</comment>